<protein>
    <submittedName>
        <fullName evidence="4">GNAT family N-acetyltransferase</fullName>
    </submittedName>
</protein>
<sequence>MSAGDERAERLPREQTLADKSVLLRLMTQSDQEPMLRFASALPDHDLLFLMRDITQPAVIRKWLDEVQSGRMIGLVAEGNNRFLGTATVIPSNEPWSTHVGELRVLVSVDMRGTGLGTVLVQEAFASALDLGMERLVVRMTPDQKGAIAVFEGLGFRPEGVLRDHVRDLRGKKHDLLVMGHDVRGFQAVLGAYGFTDALS</sequence>
<keyword evidence="5" id="KW-1185">Reference proteome</keyword>
<dbReference type="EMBL" id="JAJVKT010000032">
    <property type="protein sequence ID" value="MCE7510859.1"/>
    <property type="molecule type" value="Genomic_DNA"/>
</dbReference>
<dbReference type="PANTHER" id="PTHR43877">
    <property type="entry name" value="AMINOALKYLPHOSPHONATE N-ACETYLTRANSFERASE-RELATED-RELATED"/>
    <property type="match status" value="1"/>
</dbReference>
<accession>A0A9Q3W976</accession>
<dbReference type="Pfam" id="PF00583">
    <property type="entry name" value="Acetyltransf_1"/>
    <property type="match status" value="1"/>
</dbReference>
<dbReference type="Proteomes" id="UP001107961">
    <property type="component" value="Unassembled WGS sequence"/>
</dbReference>
<comment type="caution">
    <text evidence="4">The sequence shown here is derived from an EMBL/GenBank/DDBJ whole genome shotgun (WGS) entry which is preliminary data.</text>
</comment>
<evidence type="ECO:0000259" key="3">
    <source>
        <dbReference type="PROSITE" id="PS51186"/>
    </source>
</evidence>
<dbReference type="RefSeq" id="WP_022996775.1">
    <property type="nucleotide sequence ID" value="NZ_CBDDTQ010000005.1"/>
</dbReference>
<name>A0A9Q3W976_9GAMM</name>
<gene>
    <name evidence="4" type="ORF">LZG35_19650</name>
</gene>
<evidence type="ECO:0000256" key="2">
    <source>
        <dbReference type="ARBA" id="ARBA00023315"/>
    </source>
</evidence>
<feature type="domain" description="N-acetyltransferase" evidence="3">
    <location>
        <begin position="22"/>
        <end position="184"/>
    </location>
</feature>
<evidence type="ECO:0000313" key="4">
    <source>
        <dbReference type="EMBL" id="MCE7510859.1"/>
    </source>
</evidence>
<keyword evidence="2" id="KW-0012">Acyltransferase</keyword>
<dbReference type="InterPro" id="IPR016181">
    <property type="entry name" value="Acyl_CoA_acyltransferase"/>
</dbReference>
<dbReference type="PROSITE" id="PS51186">
    <property type="entry name" value="GNAT"/>
    <property type="match status" value="1"/>
</dbReference>
<reference evidence="4" key="1">
    <citation type="submission" date="2022-01" db="EMBL/GenBank/DDBJ databases">
        <authorList>
            <person name="Karlyshev A.V."/>
            <person name="Jaspars M."/>
        </authorList>
    </citation>
    <scope>NUCLEOTIDE SEQUENCE</scope>
    <source>
        <strain evidence="4">AGSA3-2</strain>
    </source>
</reference>
<dbReference type="PANTHER" id="PTHR43877:SF1">
    <property type="entry name" value="ACETYLTRANSFERASE"/>
    <property type="match status" value="1"/>
</dbReference>
<dbReference type="InterPro" id="IPR050832">
    <property type="entry name" value="Bact_Acetyltransf"/>
</dbReference>
<organism evidence="4 5">
    <name type="scientific">Alloalcanivorax xenomutans</name>
    <dbReference type="NCBI Taxonomy" id="1094342"/>
    <lineage>
        <taxon>Bacteria</taxon>
        <taxon>Pseudomonadati</taxon>
        <taxon>Pseudomonadota</taxon>
        <taxon>Gammaproteobacteria</taxon>
        <taxon>Oceanospirillales</taxon>
        <taxon>Alcanivoracaceae</taxon>
        <taxon>Alloalcanivorax</taxon>
    </lineage>
</organism>
<keyword evidence="1" id="KW-0808">Transferase</keyword>
<evidence type="ECO:0000256" key="1">
    <source>
        <dbReference type="ARBA" id="ARBA00022679"/>
    </source>
</evidence>
<dbReference type="InterPro" id="IPR000182">
    <property type="entry name" value="GNAT_dom"/>
</dbReference>
<evidence type="ECO:0000313" key="5">
    <source>
        <dbReference type="Proteomes" id="UP001107961"/>
    </source>
</evidence>
<dbReference type="AlphaFoldDB" id="A0A9Q3W976"/>
<dbReference type="SUPFAM" id="SSF55729">
    <property type="entry name" value="Acyl-CoA N-acyltransferases (Nat)"/>
    <property type="match status" value="1"/>
</dbReference>
<proteinExistence type="predicted"/>
<dbReference type="GO" id="GO:0016747">
    <property type="term" value="F:acyltransferase activity, transferring groups other than amino-acyl groups"/>
    <property type="evidence" value="ECO:0007669"/>
    <property type="project" value="InterPro"/>
</dbReference>
<dbReference type="Gene3D" id="3.40.630.30">
    <property type="match status" value="1"/>
</dbReference>
<dbReference type="GeneID" id="94686683"/>